<evidence type="ECO:0000256" key="3">
    <source>
        <dbReference type="ARBA" id="ARBA00022771"/>
    </source>
</evidence>
<feature type="domain" description="YABBY protein C-terminal" evidence="6">
    <location>
        <begin position="47"/>
        <end position="96"/>
    </location>
</feature>
<dbReference type="AlphaFoldDB" id="A0A834Z0E5"/>
<dbReference type="Proteomes" id="UP000655225">
    <property type="component" value="Unassembled WGS sequence"/>
</dbReference>
<dbReference type="InterPro" id="IPR036910">
    <property type="entry name" value="HMG_box_dom_sf"/>
</dbReference>
<gene>
    <name evidence="7" type="ORF">HHK36_016926</name>
</gene>
<feature type="compositionally biased region" description="Basic and acidic residues" evidence="5">
    <location>
        <begin position="46"/>
        <end position="60"/>
    </location>
</feature>
<dbReference type="Pfam" id="PF04690">
    <property type="entry name" value="YABBY"/>
    <property type="match status" value="1"/>
</dbReference>
<name>A0A834Z0E5_TETSI</name>
<reference evidence="7 8" key="1">
    <citation type="submission" date="2020-04" db="EMBL/GenBank/DDBJ databases">
        <title>Plant Genome Project.</title>
        <authorList>
            <person name="Zhang R.-G."/>
        </authorList>
    </citation>
    <scope>NUCLEOTIDE SEQUENCE [LARGE SCALE GENOMIC DNA]</scope>
    <source>
        <strain evidence="7">YNK0</strain>
        <tissue evidence="7">Leaf</tissue>
    </source>
</reference>
<dbReference type="GO" id="GO:0008270">
    <property type="term" value="F:zinc ion binding"/>
    <property type="evidence" value="ECO:0007669"/>
    <property type="project" value="UniProtKB-KW"/>
</dbReference>
<keyword evidence="4" id="KW-0862">Zinc</keyword>
<feature type="compositionally biased region" description="Low complexity" evidence="5">
    <location>
        <begin position="18"/>
        <end position="34"/>
    </location>
</feature>
<evidence type="ECO:0000256" key="4">
    <source>
        <dbReference type="ARBA" id="ARBA00022833"/>
    </source>
</evidence>
<dbReference type="GO" id="GO:0005634">
    <property type="term" value="C:nucleus"/>
    <property type="evidence" value="ECO:0007669"/>
    <property type="project" value="TreeGrafter"/>
</dbReference>
<dbReference type="EMBL" id="JABCRI010000011">
    <property type="protein sequence ID" value="KAF8398000.1"/>
    <property type="molecule type" value="Genomic_DNA"/>
</dbReference>
<evidence type="ECO:0000256" key="1">
    <source>
        <dbReference type="ARBA" id="ARBA00010325"/>
    </source>
</evidence>
<organism evidence="7 8">
    <name type="scientific">Tetracentron sinense</name>
    <name type="common">Spur-leaf</name>
    <dbReference type="NCBI Taxonomy" id="13715"/>
    <lineage>
        <taxon>Eukaryota</taxon>
        <taxon>Viridiplantae</taxon>
        <taxon>Streptophyta</taxon>
        <taxon>Embryophyta</taxon>
        <taxon>Tracheophyta</taxon>
        <taxon>Spermatophyta</taxon>
        <taxon>Magnoliopsida</taxon>
        <taxon>Trochodendrales</taxon>
        <taxon>Trochodendraceae</taxon>
        <taxon>Tetracentron</taxon>
    </lineage>
</organism>
<dbReference type="SUPFAM" id="SSF47095">
    <property type="entry name" value="HMG-box"/>
    <property type="match status" value="1"/>
</dbReference>
<sequence length="278" mass="30616">MGALLQTAVPLQDFQKQSLSSEDSSKDCGSSSKCNKVSVLDSTENEEPRVHSIRPPEKRQRVPSAYNRFIKEEIQRIKASNPDISHREAFSTAAKNEPKEVSYCFAVGTFPSHSLWSVARWQQASQNRLGVYCRSDKKGSRTSPPQSFPKFIFPFTFVVHPSTSDFRAEKTNADTSTTQAYAKQLAAGYDHGGPRRLVADEALNPKMLLPVLAYADDVSKGELVRLLKGDACLVLGSEYRDSMPEIADAGEPKFDGASDVEVLDLNWMMGTAEIACSG</sequence>
<evidence type="ECO:0000256" key="5">
    <source>
        <dbReference type="SAM" id="MobiDB-lite"/>
    </source>
</evidence>
<dbReference type="PANTHER" id="PTHR31675">
    <property type="entry name" value="PROTEIN YABBY 6-RELATED"/>
    <property type="match status" value="1"/>
</dbReference>
<dbReference type="GO" id="GO:0010158">
    <property type="term" value="P:abaxial cell fate specification"/>
    <property type="evidence" value="ECO:0007669"/>
    <property type="project" value="TreeGrafter"/>
</dbReference>
<keyword evidence="3" id="KW-0863">Zinc-finger</keyword>
<accession>A0A834Z0E5</accession>
<dbReference type="OrthoDB" id="667577at2759"/>
<dbReference type="InterPro" id="IPR056775">
    <property type="entry name" value="YABBY_C"/>
</dbReference>
<evidence type="ECO:0000256" key="2">
    <source>
        <dbReference type="ARBA" id="ARBA00022723"/>
    </source>
</evidence>
<evidence type="ECO:0000313" key="8">
    <source>
        <dbReference type="Proteomes" id="UP000655225"/>
    </source>
</evidence>
<dbReference type="InterPro" id="IPR006780">
    <property type="entry name" value="YABBY"/>
</dbReference>
<evidence type="ECO:0000313" key="7">
    <source>
        <dbReference type="EMBL" id="KAF8398000.1"/>
    </source>
</evidence>
<dbReference type="CDD" id="cd00084">
    <property type="entry name" value="HMG-box_SF"/>
    <property type="match status" value="1"/>
</dbReference>
<keyword evidence="2" id="KW-0479">Metal-binding</keyword>
<comment type="caution">
    <text evidence="7">The sequence shown here is derived from an EMBL/GenBank/DDBJ whole genome shotgun (WGS) entry which is preliminary data.</text>
</comment>
<keyword evidence="8" id="KW-1185">Reference proteome</keyword>
<dbReference type="Gene3D" id="1.10.30.10">
    <property type="entry name" value="High mobility group box domain"/>
    <property type="match status" value="1"/>
</dbReference>
<comment type="similarity">
    <text evidence="1">Belongs to the YABBY family.</text>
</comment>
<protein>
    <recommendedName>
        <fullName evidence="6">YABBY protein C-terminal domain-containing protein</fullName>
    </recommendedName>
</protein>
<proteinExistence type="inferred from homology"/>
<feature type="region of interest" description="Disordered" evidence="5">
    <location>
        <begin position="15"/>
        <end position="62"/>
    </location>
</feature>
<evidence type="ECO:0000259" key="6">
    <source>
        <dbReference type="Pfam" id="PF04690"/>
    </source>
</evidence>
<dbReference type="PANTHER" id="PTHR31675:SF30">
    <property type="entry name" value="AXIAL REGULATOR YABBY 2-RELATED"/>
    <property type="match status" value="1"/>
</dbReference>